<dbReference type="Proteomes" id="UP001527181">
    <property type="component" value="Unassembled WGS sequence"/>
</dbReference>
<reference evidence="1 2" key="1">
    <citation type="submission" date="2022-05" db="EMBL/GenBank/DDBJ databases">
        <title>Genome Sequencing of Bee-Associated Microbes.</title>
        <authorList>
            <person name="Dunlap C."/>
        </authorList>
    </citation>
    <scope>NUCLEOTIDE SEQUENCE [LARGE SCALE GENOMIC DNA]</scope>
    <source>
        <strain evidence="1 2">NRRL B-04010</strain>
    </source>
</reference>
<evidence type="ECO:0000313" key="2">
    <source>
        <dbReference type="Proteomes" id="UP001527181"/>
    </source>
</evidence>
<dbReference type="RefSeq" id="WP_005550775.1">
    <property type="nucleotide sequence ID" value="NZ_JAMDLX010000162.1"/>
</dbReference>
<keyword evidence="2" id="KW-1185">Reference proteome</keyword>
<dbReference type="GeneID" id="94490606"/>
<evidence type="ECO:0000313" key="1">
    <source>
        <dbReference type="EMBL" id="MCY9762243.1"/>
    </source>
</evidence>
<protein>
    <submittedName>
        <fullName evidence="1">Uncharacterized protein</fullName>
    </submittedName>
</protein>
<organism evidence="1 2">
    <name type="scientific">Paenibacillus alvei</name>
    <name type="common">Bacillus alvei</name>
    <dbReference type="NCBI Taxonomy" id="44250"/>
    <lineage>
        <taxon>Bacteria</taxon>
        <taxon>Bacillati</taxon>
        <taxon>Bacillota</taxon>
        <taxon>Bacilli</taxon>
        <taxon>Bacillales</taxon>
        <taxon>Paenibacillaceae</taxon>
        <taxon>Paenibacillus</taxon>
    </lineage>
</organism>
<comment type="caution">
    <text evidence="1">The sequence shown here is derived from an EMBL/GenBank/DDBJ whole genome shotgun (WGS) entry which is preliminary data.</text>
</comment>
<accession>A0ABT4GZY3</accession>
<sequence>MEETGTYINNQPLVRFTVRFTDEGQTKEVAIKKVLSFLNGVKVGDPVVISYNRRKNSAVFVTEDNIPEQVD</sequence>
<dbReference type="EMBL" id="JAMDNP010000033">
    <property type="protein sequence ID" value="MCY9762243.1"/>
    <property type="molecule type" value="Genomic_DNA"/>
</dbReference>
<name>A0ABT4GZY3_PAEAL</name>
<proteinExistence type="predicted"/>
<gene>
    <name evidence="1" type="ORF">M5X12_16855</name>
</gene>